<dbReference type="PIRSF" id="PIRSF038994">
    <property type="entry name" value="NagA"/>
    <property type="match status" value="1"/>
</dbReference>
<dbReference type="GO" id="GO:0006046">
    <property type="term" value="P:N-acetylglucosamine catabolic process"/>
    <property type="evidence" value="ECO:0007669"/>
    <property type="project" value="TreeGrafter"/>
</dbReference>
<dbReference type="GO" id="GO:0008448">
    <property type="term" value="F:N-acetylglucosamine-6-phosphate deacetylase activity"/>
    <property type="evidence" value="ECO:0007669"/>
    <property type="project" value="InterPro"/>
</dbReference>
<name>A0A381QDY0_9ZZZZ</name>
<gene>
    <name evidence="4" type="ORF">METZ01_LOCUS30042</name>
</gene>
<dbReference type="AlphaFoldDB" id="A0A381QDY0"/>
<feature type="domain" description="Amidohydrolase-related" evidence="3">
    <location>
        <begin position="27"/>
        <end position="337"/>
    </location>
</feature>
<dbReference type="InterPro" id="IPR032466">
    <property type="entry name" value="Metal_Hydrolase"/>
</dbReference>
<dbReference type="SUPFAM" id="SSF51556">
    <property type="entry name" value="Metallo-dependent hydrolases"/>
    <property type="match status" value="1"/>
</dbReference>
<dbReference type="PANTHER" id="PTHR11113:SF14">
    <property type="entry name" value="N-ACETYLGLUCOSAMINE-6-PHOSPHATE DEACETYLASE"/>
    <property type="match status" value="1"/>
</dbReference>
<evidence type="ECO:0000256" key="2">
    <source>
        <dbReference type="ARBA" id="ARBA00022801"/>
    </source>
</evidence>
<dbReference type="EMBL" id="UINC01001306">
    <property type="protein sequence ID" value="SUZ77188.1"/>
    <property type="molecule type" value="Genomic_DNA"/>
</dbReference>
<dbReference type="GO" id="GO:0046872">
    <property type="term" value="F:metal ion binding"/>
    <property type="evidence" value="ECO:0007669"/>
    <property type="project" value="UniProtKB-KW"/>
</dbReference>
<accession>A0A381QDY0</accession>
<reference evidence="4" key="1">
    <citation type="submission" date="2018-05" db="EMBL/GenBank/DDBJ databases">
        <authorList>
            <person name="Lanie J.A."/>
            <person name="Ng W.-L."/>
            <person name="Kazmierczak K.M."/>
            <person name="Andrzejewski T.M."/>
            <person name="Davidsen T.M."/>
            <person name="Wayne K.J."/>
            <person name="Tettelin H."/>
            <person name="Glass J.I."/>
            <person name="Rusch D."/>
            <person name="Podicherti R."/>
            <person name="Tsui H.-C.T."/>
            <person name="Winkler M.E."/>
        </authorList>
    </citation>
    <scope>NUCLEOTIDE SEQUENCE</scope>
</reference>
<dbReference type="PANTHER" id="PTHR11113">
    <property type="entry name" value="N-ACETYLGLUCOSAMINE-6-PHOSPHATE DEACETYLASE"/>
    <property type="match status" value="1"/>
</dbReference>
<dbReference type="InterPro" id="IPR003764">
    <property type="entry name" value="GlcNAc_6-P_deAcase"/>
</dbReference>
<evidence type="ECO:0000259" key="3">
    <source>
        <dbReference type="Pfam" id="PF01979"/>
    </source>
</evidence>
<organism evidence="4">
    <name type="scientific">marine metagenome</name>
    <dbReference type="NCBI Taxonomy" id="408172"/>
    <lineage>
        <taxon>unclassified sequences</taxon>
        <taxon>metagenomes</taxon>
        <taxon>ecological metagenomes</taxon>
    </lineage>
</organism>
<evidence type="ECO:0000313" key="4">
    <source>
        <dbReference type="EMBL" id="SUZ77188.1"/>
    </source>
</evidence>
<sequence length="364" mass="39017">MPIIEIPTEEESDLPIVKNADKLVKTTGLVDLQVNGFGGVDFNTPGITQDSLEHSLETMLASGVTTCLPTIITGSETHLLNCLTDLETVRNSSALAKTMIAGYHLEGPFLSALPGFSGCHSVQAMGGVNPEMFLRLQEAAGGNINLVTLAPEVEGALKFIEKLVGDGVIVALGHTAAGTEKIREAVKAGALLSTHLGNGTSSELQKNDNPIIAQLGEDQLSASFIADGYHLSREVLKVYLRAKCSERVILITDATAGASAAPGRYWLGELELLLGSDPVIYDQQTSRPLGSAVTLDQCVRNVMRWYDVSLDEAVSWASENPLKLFSTSKANSLITEGERTVWWKEEKDGWTVKAAQSGKFLYTA</sequence>
<protein>
    <recommendedName>
        <fullName evidence="3">Amidohydrolase-related domain-containing protein</fullName>
    </recommendedName>
</protein>
<dbReference type="Pfam" id="PF01979">
    <property type="entry name" value="Amidohydro_1"/>
    <property type="match status" value="1"/>
</dbReference>
<proteinExistence type="predicted"/>
<dbReference type="Gene3D" id="3.20.20.140">
    <property type="entry name" value="Metal-dependent hydrolases"/>
    <property type="match status" value="1"/>
</dbReference>
<dbReference type="InterPro" id="IPR006680">
    <property type="entry name" value="Amidohydro-rel"/>
</dbReference>
<evidence type="ECO:0000256" key="1">
    <source>
        <dbReference type="ARBA" id="ARBA00022723"/>
    </source>
</evidence>
<keyword evidence="2" id="KW-0378">Hydrolase</keyword>
<keyword evidence="1" id="KW-0479">Metal-binding</keyword>